<dbReference type="OrthoDB" id="5319341at2759"/>
<feature type="compositionally biased region" description="Pro residues" evidence="3">
    <location>
        <begin position="105"/>
        <end position="119"/>
    </location>
</feature>
<dbReference type="SUPFAM" id="SSF57701">
    <property type="entry name" value="Zn2/Cys6 DNA-binding domain"/>
    <property type="match status" value="1"/>
</dbReference>
<evidence type="ECO:0000256" key="3">
    <source>
        <dbReference type="SAM" id="MobiDB-lite"/>
    </source>
</evidence>
<proteinExistence type="predicted"/>
<feature type="compositionally biased region" description="Basic residues" evidence="3">
    <location>
        <begin position="17"/>
        <end position="31"/>
    </location>
</feature>
<dbReference type="CDD" id="cd00067">
    <property type="entry name" value="GAL4"/>
    <property type="match status" value="1"/>
</dbReference>
<dbReference type="GO" id="GO:0045944">
    <property type="term" value="P:positive regulation of transcription by RNA polymerase II"/>
    <property type="evidence" value="ECO:0007669"/>
    <property type="project" value="TreeGrafter"/>
</dbReference>
<organism evidence="5 6">
    <name type="scientific">Dactylonectria macrodidyma</name>
    <dbReference type="NCBI Taxonomy" id="307937"/>
    <lineage>
        <taxon>Eukaryota</taxon>
        <taxon>Fungi</taxon>
        <taxon>Dikarya</taxon>
        <taxon>Ascomycota</taxon>
        <taxon>Pezizomycotina</taxon>
        <taxon>Sordariomycetes</taxon>
        <taxon>Hypocreomycetidae</taxon>
        <taxon>Hypocreales</taxon>
        <taxon>Nectriaceae</taxon>
        <taxon>Dactylonectria</taxon>
    </lineage>
</organism>
<dbReference type="Pfam" id="PF00172">
    <property type="entry name" value="Zn_clus"/>
    <property type="match status" value="1"/>
</dbReference>
<dbReference type="Pfam" id="PF11951">
    <property type="entry name" value="Fungal_trans_2"/>
    <property type="match status" value="1"/>
</dbReference>
<evidence type="ECO:0000313" key="6">
    <source>
        <dbReference type="Proteomes" id="UP000738349"/>
    </source>
</evidence>
<evidence type="ECO:0000259" key="4">
    <source>
        <dbReference type="PROSITE" id="PS50048"/>
    </source>
</evidence>
<dbReference type="InterPro" id="IPR001138">
    <property type="entry name" value="Zn2Cys6_DnaBD"/>
</dbReference>
<dbReference type="AlphaFoldDB" id="A0A9P9FUU3"/>
<feature type="region of interest" description="Disordered" evidence="3">
    <location>
        <begin position="67"/>
        <end position="122"/>
    </location>
</feature>
<sequence length="624" mass="68285">MNTDQDQASRELVAKSPARKKARKSRSRGLRTKTGCLTCRQRHKKCDEQVPVCGSCTLASKTCVYGPDRPKTDTSFASPLTTTTLRQRPLPAVTVTPDGEDMPPIRAPPPPPPPPPPQIQSPLAATSFAAAPQPAQVAGSPSANIGTMTRLPESPYLGYSPGTSDMLTAGGASTRWLDLLASDAAQADAAFSLAPSPTHEAGVKHQGAVNSGGLYQRLSDLATTGSSDYQWQEFADIELLDHEAVLFRKFVEHAALWLDLLDPDRHFSTYATQLALRNLGLMKAILALAARHDAMSKRTTDGSPSTLEPTTTHAQAIQYYYETLHYVQTALASSTYTNSEEILATAIIISTYEMLDESTSGWQRHLKGVFWIQRSQDVDGENGGLPQAVWWAWLRQDIWAAFREKRKCHSFWVPTKDCGDMTQHELADRAVYLLSKAVNYSALGATNPYGDPASSEPDVLRARAAAGSELLGMLEAWKLYLGPGFRPLPSPKGEVDAEKSPFQPIWIHPPSFAVATMVYNFAKILITLHRPPEPGFGHYLKTQRTLSDSVTAICGLAMALRDEGCQIIAAHCLYGAGLCVQDLAQRNAIIALINACEDRTGWPMSTIRNDLRAEWRRVDQDSNT</sequence>
<dbReference type="InterPro" id="IPR036864">
    <property type="entry name" value="Zn2-C6_fun-type_DNA-bd_sf"/>
</dbReference>
<dbReference type="PROSITE" id="PS00463">
    <property type="entry name" value="ZN2_CY6_FUNGAL_1"/>
    <property type="match status" value="1"/>
</dbReference>
<comment type="caution">
    <text evidence="5">The sequence shown here is derived from an EMBL/GenBank/DDBJ whole genome shotgun (WGS) entry which is preliminary data.</text>
</comment>
<feature type="domain" description="Zn(2)-C6 fungal-type" evidence="4">
    <location>
        <begin position="35"/>
        <end position="65"/>
    </location>
</feature>
<accession>A0A9P9FUU3</accession>
<evidence type="ECO:0000256" key="1">
    <source>
        <dbReference type="ARBA" id="ARBA00004123"/>
    </source>
</evidence>
<keyword evidence="6" id="KW-1185">Reference proteome</keyword>
<protein>
    <submittedName>
        <fullName evidence="5">Zn(II)2Cys6 transcription factor</fullName>
    </submittedName>
</protein>
<dbReference type="EMBL" id="JAGMUV010000001">
    <property type="protein sequence ID" value="KAH7176662.1"/>
    <property type="molecule type" value="Genomic_DNA"/>
</dbReference>
<dbReference type="Gene3D" id="4.10.240.10">
    <property type="entry name" value="Zn(2)-C6 fungal-type DNA-binding domain"/>
    <property type="match status" value="1"/>
</dbReference>
<reference evidence="5" key="1">
    <citation type="journal article" date="2021" name="Nat. Commun.">
        <title>Genetic determinants of endophytism in the Arabidopsis root mycobiome.</title>
        <authorList>
            <person name="Mesny F."/>
            <person name="Miyauchi S."/>
            <person name="Thiergart T."/>
            <person name="Pickel B."/>
            <person name="Atanasova L."/>
            <person name="Karlsson M."/>
            <person name="Huettel B."/>
            <person name="Barry K.W."/>
            <person name="Haridas S."/>
            <person name="Chen C."/>
            <person name="Bauer D."/>
            <person name="Andreopoulos W."/>
            <person name="Pangilinan J."/>
            <person name="LaButti K."/>
            <person name="Riley R."/>
            <person name="Lipzen A."/>
            <person name="Clum A."/>
            <person name="Drula E."/>
            <person name="Henrissat B."/>
            <person name="Kohler A."/>
            <person name="Grigoriev I.V."/>
            <person name="Martin F.M."/>
            <person name="Hacquard S."/>
        </authorList>
    </citation>
    <scope>NUCLEOTIDE SEQUENCE</scope>
    <source>
        <strain evidence="5">MPI-CAGE-AT-0147</strain>
    </source>
</reference>
<comment type="subcellular location">
    <subcellularLocation>
        <location evidence="1">Nucleus</location>
    </subcellularLocation>
</comment>
<dbReference type="GO" id="GO:0005634">
    <property type="term" value="C:nucleus"/>
    <property type="evidence" value="ECO:0007669"/>
    <property type="project" value="UniProtKB-SubCell"/>
</dbReference>
<dbReference type="PROSITE" id="PS50048">
    <property type="entry name" value="ZN2_CY6_FUNGAL_2"/>
    <property type="match status" value="1"/>
</dbReference>
<dbReference type="PANTHER" id="PTHR37534:SF3">
    <property type="entry name" value="ZN(II)2CYS6 TRANSCRIPTION FACTOR (EUROFUNG)"/>
    <property type="match status" value="1"/>
</dbReference>
<dbReference type="GO" id="GO:0008270">
    <property type="term" value="F:zinc ion binding"/>
    <property type="evidence" value="ECO:0007669"/>
    <property type="project" value="InterPro"/>
</dbReference>
<feature type="region of interest" description="Disordered" evidence="3">
    <location>
        <begin position="1"/>
        <end position="33"/>
    </location>
</feature>
<dbReference type="SMART" id="SM00066">
    <property type="entry name" value="GAL4"/>
    <property type="match status" value="1"/>
</dbReference>
<dbReference type="InterPro" id="IPR021858">
    <property type="entry name" value="Fun_TF"/>
</dbReference>
<dbReference type="Proteomes" id="UP000738349">
    <property type="component" value="Unassembled WGS sequence"/>
</dbReference>
<name>A0A9P9FUU3_9HYPO</name>
<keyword evidence="2" id="KW-0539">Nucleus</keyword>
<gene>
    <name evidence="5" type="ORF">EDB81DRAFT_46385</name>
</gene>
<dbReference type="GO" id="GO:0000981">
    <property type="term" value="F:DNA-binding transcription factor activity, RNA polymerase II-specific"/>
    <property type="evidence" value="ECO:0007669"/>
    <property type="project" value="InterPro"/>
</dbReference>
<dbReference type="PANTHER" id="PTHR37534">
    <property type="entry name" value="TRANSCRIPTIONAL ACTIVATOR PROTEIN UGA3"/>
    <property type="match status" value="1"/>
</dbReference>
<evidence type="ECO:0000256" key="2">
    <source>
        <dbReference type="ARBA" id="ARBA00023242"/>
    </source>
</evidence>
<feature type="compositionally biased region" description="Low complexity" evidence="3">
    <location>
        <begin position="79"/>
        <end position="91"/>
    </location>
</feature>
<dbReference type="GO" id="GO:0000976">
    <property type="term" value="F:transcription cis-regulatory region binding"/>
    <property type="evidence" value="ECO:0007669"/>
    <property type="project" value="TreeGrafter"/>
</dbReference>
<evidence type="ECO:0000313" key="5">
    <source>
        <dbReference type="EMBL" id="KAH7176662.1"/>
    </source>
</evidence>